<dbReference type="GO" id="GO:0005615">
    <property type="term" value="C:extracellular space"/>
    <property type="evidence" value="ECO:0007669"/>
    <property type="project" value="UniProtKB-KW"/>
</dbReference>
<keyword evidence="9" id="KW-1185">Reference proteome</keyword>
<feature type="transmembrane region" description="Helical" evidence="7">
    <location>
        <begin position="173"/>
        <end position="191"/>
    </location>
</feature>
<keyword evidence="3" id="KW-0202">Cytokine</keyword>
<dbReference type="Ensembl" id="ENSCMIT00000048281.1">
    <property type="protein sequence ID" value="ENSCMIP00000047609.1"/>
    <property type="gene ID" value="ENSCMIG00000019500.1"/>
</dbReference>
<dbReference type="SUPFAM" id="SSF47266">
    <property type="entry name" value="4-helical cytokines"/>
    <property type="match status" value="1"/>
</dbReference>
<evidence type="ECO:0008006" key="10">
    <source>
        <dbReference type="Google" id="ProtNLM"/>
    </source>
</evidence>
<dbReference type="GO" id="GO:0050778">
    <property type="term" value="P:positive regulation of immune response"/>
    <property type="evidence" value="ECO:0007669"/>
    <property type="project" value="TreeGrafter"/>
</dbReference>
<keyword evidence="7" id="KW-0812">Transmembrane</keyword>
<gene>
    <name evidence="8" type="primary">LOC103181286</name>
</gene>
<keyword evidence="7" id="KW-1133">Transmembrane helix</keyword>
<reference evidence="9" key="2">
    <citation type="journal article" date="2007" name="PLoS Biol.">
        <title>Survey sequencing and comparative analysis of the elephant shark (Callorhinchus milii) genome.</title>
        <authorList>
            <person name="Venkatesh B."/>
            <person name="Kirkness E.F."/>
            <person name="Loh Y.H."/>
            <person name="Halpern A.L."/>
            <person name="Lee A.P."/>
            <person name="Johnson J."/>
            <person name="Dandona N."/>
            <person name="Viswanathan L.D."/>
            <person name="Tay A."/>
            <person name="Venter J.C."/>
            <person name="Strausberg R.L."/>
            <person name="Brenner S."/>
        </authorList>
    </citation>
    <scope>NUCLEOTIDE SEQUENCE [LARGE SCALE GENOMIC DNA]</scope>
</reference>
<keyword evidence="5" id="KW-0732">Signal</keyword>
<dbReference type="GO" id="GO:0042119">
    <property type="term" value="P:neutrophil activation"/>
    <property type="evidence" value="ECO:0007669"/>
    <property type="project" value="TreeGrafter"/>
</dbReference>
<evidence type="ECO:0000256" key="7">
    <source>
        <dbReference type="SAM" id="Phobius"/>
    </source>
</evidence>
<dbReference type="PANTHER" id="PTHR14356:SF3">
    <property type="entry name" value="INTERLEUKIN-15"/>
    <property type="match status" value="1"/>
</dbReference>
<accession>A0A4W3JVP5</accession>
<evidence type="ECO:0000256" key="6">
    <source>
        <dbReference type="ARBA" id="ARBA00023157"/>
    </source>
</evidence>
<dbReference type="Gene3D" id="1.20.1250.70">
    <property type="entry name" value="Interleukin-15/Interleukin-21"/>
    <property type="match status" value="1"/>
</dbReference>
<dbReference type="STRING" id="7868.ENSCMIP00000047609"/>
<dbReference type="GO" id="GO:0042102">
    <property type="term" value="P:positive regulation of T cell proliferation"/>
    <property type="evidence" value="ECO:0007669"/>
    <property type="project" value="TreeGrafter"/>
</dbReference>
<keyword evidence="6" id="KW-1015">Disulfide bond</keyword>
<organism evidence="8 9">
    <name type="scientific">Callorhinchus milii</name>
    <name type="common">Ghost shark</name>
    <dbReference type="NCBI Taxonomy" id="7868"/>
    <lineage>
        <taxon>Eukaryota</taxon>
        <taxon>Metazoa</taxon>
        <taxon>Chordata</taxon>
        <taxon>Craniata</taxon>
        <taxon>Vertebrata</taxon>
        <taxon>Chondrichthyes</taxon>
        <taxon>Holocephali</taxon>
        <taxon>Chimaeriformes</taxon>
        <taxon>Callorhinchidae</taxon>
        <taxon>Callorhinchus</taxon>
    </lineage>
</organism>
<reference evidence="9" key="3">
    <citation type="journal article" date="2014" name="Nature">
        <title>Elephant shark genome provides unique insights into gnathostome evolution.</title>
        <authorList>
            <consortium name="International Elephant Shark Genome Sequencing Consortium"/>
            <person name="Venkatesh B."/>
            <person name="Lee A.P."/>
            <person name="Ravi V."/>
            <person name="Maurya A.K."/>
            <person name="Lian M.M."/>
            <person name="Swann J.B."/>
            <person name="Ohta Y."/>
            <person name="Flajnik M.F."/>
            <person name="Sutoh Y."/>
            <person name="Kasahara M."/>
            <person name="Hoon S."/>
            <person name="Gangu V."/>
            <person name="Roy S.W."/>
            <person name="Irimia M."/>
            <person name="Korzh V."/>
            <person name="Kondrychyn I."/>
            <person name="Lim Z.W."/>
            <person name="Tay B.H."/>
            <person name="Tohari S."/>
            <person name="Kong K.W."/>
            <person name="Ho S."/>
            <person name="Lorente-Galdos B."/>
            <person name="Quilez J."/>
            <person name="Marques-Bonet T."/>
            <person name="Raney B.J."/>
            <person name="Ingham P.W."/>
            <person name="Tay A."/>
            <person name="Hillier L.W."/>
            <person name="Minx P."/>
            <person name="Boehm T."/>
            <person name="Wilson R.K."/>
            <person name="Brenner S."/>
            <person name="Warren W.C."/>
        </authorList>
    </citation>
    <scope>NUCLEOTIDE SEQUENCE [LARGE SCALE GENOMIC DNA]</scope>
</reference>
<evidence type="ECO:0000313" key="9">
    <source>
        <dbReference type="Proteomes" id="UP000314986"/>
    </source>
</evidence>
<dbReference type="GO" id="GO:0006955">
    <property type="term" value="P:immune response"/>
    <property type="evidence" value="ECO:0007669"/>
    <property type="project" value="InterPro"/>
</dbReference>
<reference evidence="8" key="4">
    <citation type="submission" date="2025-08" db="UniProtKB">
        <authorList>
            <consortium name="Ensembl"/>
        </authorList>
    </citation>
    <scope>IDENTIFICATION</scope>
</reference>
<protein>
    <recommendedName>
        <fullName evidence="10">Interleukin</fullName>
    </recommendedName>
</protein>
<keyword evidence="7" id="KW-0472">Membrane</keyword>
<dbReference type="InParanoid" id="A0A4W3JVP5"/>
<dbReference type="InterPro" id="IPR003443">
    <property type="entry name" value="IL-15/IL-21_fam"/>
</dbReference>
<reference evidence="9" key="1">
    <citation type="journal article" date="2006" name="Science">
        <title>Ancient noncoding elements conserved in the human genome.</title>
        <authorList>
            <person name="Venkatesh B."/>
            <person name="Kirkness E.F."/>
            <person name="Loh Y.H."/>
            <person name="Halpern A.L."/>
            <person name="Lee A.P."/>
            <person name="Johnson J."/>
            <person name="Dandona N."/>
            <person name="Viswanathan L.D."/>
            <person name="Tay A."/>
            <person name="Venter J.C."/>
            <person name="Strausberg R.L."/>
            <person name="Brenner S."/>
        </authorList>
    </citation>
    <scope>NUCLEOTIDE SEQUENCE [LARGE SCALE GENOMIC DNA]</scope>
</reference>
<comment type="similarity">
    <text evidence="2">Belongs to the IL-15/IL-21 family.</text>
</comment>
<name>A0A4W3JVP5_CALMI</name>
<evidence type="ECO:0000256" key="4">
    <source>
        <dbReference type="ARBA" id="ARBA00022525"/>
    </source>
</evidence>
<dbReference type="InterPro" id="IPR009079">
    <property type="entry name" value="4_helix_cytokine-like_core"/>
</dbReference>
<evidence type="ECO:0000256" key="1">
    <source>
        <dbReference type="ARBA" id="ARBA00004613"/>
    </source>
</evidence>
<dbReference type="AlphaFoldDB" id="A0A4W3JVP5"/>
<dbReference type="Proteomes" id="UP000314986">
    <property type="component" value="Unassembled WGS sequence"/>
</dbReference>
<comment type="subcellular location">
    <subcellularLocation>
        <location evidence="1">Secreted</location>
    </subcellularLocation>
</comment>
<evidence type="ECO:0000313" key="8">
    <source>
        <dbReference type="Ensembl" id="ENSCMIP00000047609.1"/>
    </source>
</evidence>
<reference evidence="8" key="5">
    <citation type="submission" date="2025-09" db="UniProtKB">
        <authorList>
            <consortium name="Ensembl"/>
        </authorList>
    </citation>
    <scope>IDENTIFICATION</scope>
</reference>
<dbReference type="PANTHER" id="PTHR14356">
    <property type="entry name" value="INTERLEUKIN-15-RELATED"/>
    <property type="match status" value="1"/>
</dbReference>
<sequence length="206" mass="23281">MSALAALTLTGLSLMQFAVFKQRHVKRVCFCCYLNLTLDVFTFINTEAGLCLLLLCSLSVCLPKVEGDSTTKLDKKHGAMREMMSTLMNLNKSLSIPASISDLTLYSPENVPENCFDAALLCFMKEMKTLEFEMKLVQSKNHQKLSICNQMLTTYKRLLHEVRYKSSIMKCCSFKKIVIIILTFGIAPFMLGGHPKALHRIHCKVK</sequence>
<evidence type="ECO:0000256" key="2">
    <source>
        <dbReference type="ARBA" id="ARBA00006050"/>
    </source>
</evidence>
<evidence type="ECO:0000256" key="5">
    <source>
        <dbReference type="ARBA" id="ARBA00022729"/>
    </source>
</evidence>
<proteinExistence type="inferred from homology"/>
<dbReference type="GO" id="GO:0005125">
    <property type="term" value="F:cytokine activity"/>
    <property type="evidence" value="ECO:0007669"/>
    <property type="project" value="UniProtKB-KW"/>
</dbReference>
<dbReference type="GO" id="GO:0005126">
    <property type="term" value="F:cytokine receptor binding"/>
    <property type="evidence" value="ECO:0007669"/>
    <property type="project" value="InterPro"/>
</dbReference>
<evidence type="ECO:0000256" key="3">
    <source>
        <dbReference type="ARBA" id="ARBA00022514"/>
    </source>
</evidence>
<dbReference type="GO" id="GO:0001819">
    <property type="term" value="P:positive regulation of cytokine production"/>
    <property type="evidence" value="ECO:0007669"/>
    <property type="project" value="TreeGrafter"/>
</dbReference>
<keyword evidence="4" id="KW-0964">Secreted</keyword>